<keyword evidence="6" id="KW-0460">Magnesium</keyword>
<evidence type="ECO:0000256" key="5">
    <source>
        <dbReference type="ARBA" id="ARBA00022839"/>
    </source>
</evidence>
<dbReference type="InterPro" id="IPR013520">
    <property type="entry name" value="Ribonucl_H"/>
</dbReference>
<dbReference type="GO" id="GO:0003676">
    <property type="term" value="F:nucleic acid binding"/>
    <property type="evidence" value="ECO:0007669"/>
    <property type="project" value="InterPro"/>
</dbReference>
<evidence type="ECO:0000256" key="8">
    <source>
        <dbReference type="SAM" id="SignalP"/>
    </source>
</evidence>
<keyword evidence="5" id="KW-0269">Exonuclease</keyword>
<comment type="similarity">
    <text evidence="7">Belongs to the exonuclease superfamily. TREX family.</text>
</comment>
<evidence type="ECO:0000256" key="1">
    <source>
        <dbReference type="ARBA" id="ARBA00001946"/>
    </source>
</evidence>
<dbReference type="PANTHER" id="PTHR13058:SF19">
    <property type="entry name" value="LD40940P"/>
    <property type="match status" value="1"/>
</dbReference>
<evidence type="ECO:0000313" key="10">
    <source>
        <dbReference type="EMBL" id="WVY98274.1"/>
    </source>
</evidence>
<dbReference type="SUPFAM" id="SSF53098">
    <property type="entry name" value="Ribonuclease H-like"/>
    <property type="match status" value="1"/>
</dbReference>
<feature type="chain" id="PRO_5043043963" description="Exonuclease domain-containing protein" evidence="8">
    <location>
        <begin position="19"/>
        <end position="362"/>
    </location>
</feature>
<gene>
    <name evidence="10" type="ORF">V8G54_030425</name>
</gene>
<comment type="cofactor">
    <cofactor evidence="1">
        <name>Mg(2+)</name>
        <dbReference type="ChEBI" id="CHEBI:18420"/>
    </cofactor>
</comment>
<reference evidence="10 11" key="1">
    <citation type="journal article" date="2023" name="Life. Sci Alliance">
        <title>Evolutionary insights into 3D genome organization and epigenetic landscape of Vigna mungo.</title>
        <authorList>
            <person name="Junaid A."/>
            <person name="Singh B."/>
            <person name="Bhatia S."/>
        </authorList>
    </citation>
    <scope>NUCLEOTIDE SEQUENCE [LARGE SCALE GENOMIC DNA]</scope>
    <source>
        <strain evidence="10">Urdbean</strain>
    </source>
</reference>
<evidence type="ECO:0000256" key="3">
    <source>
        <dbReference type="ARBA" id="ARBA00022723"/>
    </source>
</evidence>
<dbReference type="GO" id="GO:0046872">
    <property type="term" value="F:metal ion binding"/>
    <property type="evidence" value="ECO:0007669"/>
    <property type="project" value="UniProtKB-KW"/>
</dbReference>
<organism evidence="10 11">
    <name type="scientific">Vigna mungo</name>
    <name type="common">Black gram</name>
    <name type="synonym">Phaseolus mungo</name>
    <dbReference type="NCBI Taxonomy" id="3915"/>
    <lineage>
        <taxon>Eukaryota</taxon>
        <taxon>Viridiplantae</taxon>
        <taxon>Streptophyta</taxon>
        <taxon>Embryophyta</taxon>
        <taxon>Tracheophyta</taxon>
        <taxon>Spermatophyta</taxon>
        <taxon>Magnoliopsida</taxon>
        <taxon>eudicotyledons</taxon>
        <taxon>Gunneridae</taxon>
        <taxon>Pentapetalae</taxon>
        <taxon>rosids</taxon>
        <taxon>fabids</taxon>
        <taxon>Fabales</taxon>
        <taxon>Fabaceae</taxon>
        <taxon>Papilionoideae</taxon>
        <taxon>50 kb inversion clade</taxon>
        <taxon>NPAAA clade</taxon>
        <taxon>indigoferoid/millettioid clade</taxon>
        <taxon>Phaseoleae</taxon>
        <taxon>Vigna</taxon>
    </lineage>
</organism>
<dbReference type="Pfam" id="PF00929">
    <property type="entry name" value="RNase_T"/>
    <property type="match status" value="1"/>
</dbReference>
<dbReference type="GO" id="GO:0005737">
    <property type="term" value="C:cytoplasm"/>
    <property type="evidence" value="ECO:0007669"/>
    <property type="project" value="TreeGrafter"/>
</dbReference>
<dbReference type="InterPro" id="IPR040393">
    <property type="entry name" value="TREX1/2"/>
</dbReference>
<keyword evidence="8" id="KW-0732">Signal</keyword>
<keyword evidence="3" id="KW-0479">Metal-binding</keyword>
<dbReference type="InterPro" id="IPR036397">
    <property type="entry name" value="RNaseH_sf"/>
</dbReference>
<feature type="non-terminal residue" evidence="10">
    <location>
        <position position="1"/>
    </location>
</feature>
<dbReference type="Gene3D" id="3.30.420.10">
    <property type="entry name" value="Ribonuclease H-like superfamily/Ribonuclease H"/>
    <property type="match status" value="1"/>
</dbReference>
<dbReference type="SMART" id="SM00479">
    <property type="entry name" value="EXOIII"/>
    <property type="match status" value="1"/>
</dbReference>
<evidence type="ECO:0000256" key="7">
    <source>
        <dbReference type="ARBA" id="ARBA00025769"/>
    </source>
</evidence>
<name>A0AAQ3MV49_VIGMU</name>
<evidence type="ECO:0000256" key="4">
    <source>
        <dbReference type="ARBA" id="ARBA00022801"/>
    </source>
</evidence>
<accession>A0AAQ3MV49</accession>
<feature type="domain" description="Exonuclease" evidence="9">
    <location>
        <begin position="161"/>
        <end position="340"/>
    </location>
</feature>
<dbReference type="EMBL" id="CP144692">
    <property type="protein sequence ID" value="WVY98274.1"/>
    <property type="molecule type" value="Genomic_DNA"/>
</dbReference>
<proteinExistence type="inferred from homology"/>
<keyword evidence="11" id="KW-1185">Reference proteome</keyword>
<dbReference type="GO" id="GO:0006308">
    <property type="term" value="P:DNA catabolic process"/>
    <property type="evidence" value="ECO:0007669"/>
    <property type="project" value="TreeGrafter"/>
</dbReference>
<keyword evidence="2" id="KW-0540">Nuclease</keyword>
<evidence type="ECO:0000313" key="11">
    <source>
        <dbReference type="Proteomes" id="UP001374535"/>
    </source>
</evidence>
<dbReference type="AlphaFoldDB" id="A0AAQ3MV49"/>
<dbReference type="CDD" id="cd06127">
    <property type="entry name" value="DEDDh"/>
    <property type="match status" value="1"/>
</dbReference>
<dbReference type="InterPro" id="IPR012337">
    <property type="entry name" value="RNaseH-like_sf"/>
</dbReference>
<dbReference type="GO" id="GO:0008296">
    <property type="term" value="F:3'-5'-DNA exonuclease activity"/>
    <property type="evidence" value="ECO:0007669"/>
    <property type="project" value="TreeGrafter"/>
</dbReference>
<sequence length="362" mass="41479">FLQMLFLLCLATFKTSSSLHLHCQGIFELMRTRSCIFSLLQVPRCSIHSLAKCREDEALCGFIKIYGNKSSIRIHGSRIYESERGFATKWIKRPVTTRAEGSKQTTWNTKSRSIKHESFREEILPSATVNENTTQLDQFQKIQWPQVQEIAQYKNLSDLLTVFVFDVETTGYSRVNDRIIDVALRDLQGGEHSTFQTLVNPQCHVPNSHVHGILTHMVNRTDVPRMEELVPILLQYIRSREKHGGYVLWIAHNARAFDAPFLMHEFIRCSMEIPHNWLFLDTLTLARQLIKSGGTNLSSASLVALRDFYRVEVDGSAHRAMVDVNTLSQVLPVLTSDLKLTLSSLVKKSFNFSDLKIRAKKR</sequence>
<keyword evidence="4" id="KW-0378">Hydrolase</keyword>
<evidence type="ECO:0000256" key="6">
    <source>
        <dbReference type="ARBA" id="ARBA00022842"/>
    </source>
</evidence>
<feature type="signal peptide" evidence="8">
    <location>
        <begin position="1"/>
        <end position="18"/>
    </location>
</feature>
<evidence type="ECO:0000259" key="9">
    <source>
        <dbReference type="SMART" id="SM00479"/>
    </source>
</evidence>
<dbReference type="PANTHER" id="PTHR13058">
    <property type="entry name" value="THREE PRIME REPAIR EXONUCLEASE 1, 2"/>
    <property type="match status" value="1"/>
</dbReference>
<protein>
    <recommendedName>
        <fullName evidence="9">Exonuclease domain-containing protein</fullName>
    </recommendedName>
</protein>
<evidence type="ECO:0000256" key="2">
    <source>
        <dbReference type="ARBA" id="ARBA00022722"/>
    </source>
</evidence>
<dbReference type="Proteomes" id="UP001374535">
    <property type="component" value="Chromosome 9"/>
</dbReference>
<dbReference type="FunFam" id="3.30.420.10:FF:000081">
    <property type="entry name" value="Exonuclease DPD1 chloroplastic/mitochondrial"/>
    <property type="match status" value="1"/>
</dbReference>